<dbReference type="PROSITE" id="PS00463">
    <property type="entry name" value="ZN2_CY6_FUNGAL_1"/>
    <property type="match status" value="1"/>
</dbReference>
<dbReference type="GO" id="GO:0008270">
    <property type="term" value="F:zinc ion binding"/>
    <property type="evidence" value="ECO:0007669"/>
    <property type="project" value="InterPro"/>
</dbReference>
<dbReference type="PROSITE" id="PS50048">
    <property type="entry name" value="ZN2_CY6_FUNGAL_2"/>
    <property type="match status" value="1"/>
</dbReference>
<dbReference type="Proteomes" id="UP001055115">
    <property type="component" value="Unassembled WGS sequence"/>
</dbReference>
<evidence type="ECO:0000256" key="3">
    <source>
        <dbReference type="ARBA" id="ARBA00023015"/>
    </source>
</evidence>
<keyword evidence="5" id="KW-0539">Nucleus</keyword>
<dbReference type="GO" id="GO:0000981">
    <property type="term" value="F:DNA-binding transcription factor activity, RNA polymerase II-specific"/>
    <property type="evidence" value="ECO:0007669"/>
    <property type="project" value="InterPro"/>
</dbReference>
<dbReference type="EMBL" id="BQXU01000003">
    <property type="protein sequence ID" value="GKT41834.1"/>
    <property type="molecule type" value="Genomic_DNA"/>
</dbReference>
<keyword evidence="9" id="KW-1185">Reference proteome</keyword>
<sequence length="129" mass="13781">MTPPSLSVATARQQPDPSSGGTGTSSSKQQLSCANCRHRKIKCDKLQPRCKQCERSDLDCVFPSRKRNRKPRQGRQSELLNRITRLESIVSKVDSGNFDGAGKTPSGAAAASTPLSGGPAASAAARWLR</sequence>
<dbReference type="RefSeq" id="XP_049124184.1">
    <property type="nucleotide sequence ID" value="XM_049268227.1"/>
</dbReference>
<dbReference type="PANTHER" id="PTHR47338">
    <property type="entry name" value="ZN(II)2CYS6 TRANSCRIPTION FACTOR (EUROFUNG)-RELATED"/>
    <property type="match status" value="1"/>
</dbReference>
<evidence type="ECO:0000256" key="6">
    <source>
        <dbReference type="SAM" id="MobiDB-lite"/>
    </source>
</evidence>
<evidence type="ECO:0000256" key="5">
    <source>
        <dbReference type="ARBA" id="ARBA00023242"/>
    </source>
</evidence>
<proteinExistence type="predicted"/>
<organism evidence="8 9">
    <name type="scientific">Colletotrichum spaethianum</name>
    <dbReference type="NCBI Taxonomy" id="700344"/>
    <lineage>
        <taxon>Eukaryota</taxon>
        <taxon>Fungi</taxon>
        <taxon>Dikarya</taxon>
        <taxon>Ascomycota</taxon>
        <taxon>Pezizomycotina</taxon>
        <taxon>Sordariomycetes</taxon>
        <taxon>Hypocreomycetidae</taxon>
        <taxon>Glomerellales</taxon>
        <taxon>Glomerellaceae</taxon>
        <taxon>Colletotrichum</taxon>
        <taxon>Colletotrichum spaethianum species complex</taxon>
    </lineage>
</organism>
<dbReference type="Pfam" id="PF00172">
    <property type="entry name" value="Zn_clus"/>
    <property type="match status" value="1"/>
</dbReference>
<keyword evidence="2" id="KW-0479">Metal-binding</keyword>
<dbReference type="SMART" id="SM00066">
    <property type="entry name" value="GAL4"/>
    <property type="match status" value="1"/>
</dbReference>
<feature type="region of interest" description="Disordered" evidence="6">
    <location>
        <begin position="95"/>
        <end position="129"/>
    </location>
</feature>
<dbReference type="InterPro" id="IPR001138">
    <property type="entry name" value="Zn2Cys6_DnaBD"/>
</dbReference>
<dbReference type="SUPFAM" id="SSF57701">
    <property type="entry name" value="Zn2/Cys6 DNA-binding domain"/>
    <property type="match status" value="1"/>
</dbReference>
<dbReference type="Gene3D" id="4.10.240.10">
    <property type="entry name" value="Zn(2)-C6 fungal-type DNA-binding domain"/>
    <property type="match status" value="1"/>
</dbReference>
<dbReference type="GeneID" id="73322817"/>
<protein>
    <submittedName>
        <fullName evidence="8">Bikaverin cluster transcription factor bik5</fullName>
    </submittedName>
</protein>
<feature type="region of interest" description="Disordered" evidence="6">
    <location>
        <begin position="1"/>
        <end position="31"/>
    </location>
</feature>
<keyword evidence="4" id="KW-0804">Transcription</keyword>
<dbReference type="PANTHER" id="PTHR47338:SF5">
    <property type="entry name" value="ZN(II)2CYS6 TRANSCRIPTION FACTOR (EUROFUNG)"/>
    <property type="match status" value="1"/>
</dbReference>
<feature type="compositionally biased region" description="Polar residues" evidence="6">
    <location>
        <begin position="1"/>
        <end position="17"/>
    </location>
</feature>
<accession>A0AA37L8A1</accession>
<evidence type="ECO:0000259" key="7">
    <source>
        <dbReference type="PROSITE" id="PS50048"/>
    </source>
</evidence>
<keyword evidence="3" id="KW-0805">Transcription regulation</keyword>
<comment type="caution">
    <text evidence="8">The sequence shown here is derived from an EMBL/GenBank/DDBJ whole genome shotgun (WGS) entry which is preliminary data.</text>
</comment>
<evidence type="ECO:0000256" key="2">
    <source>
        <dbReference type="ARBA" id="ARBA00022723"/>
    </source>
</evidence>
<comment type="subcellular location">
    <subcellularLocation>
        <location evidence="1">Nucleus</location>
    </subcellularLocation>
</comment>
<evidence type="ECO:0000256" key="4">
    <source>
        <dbReference type="ARBA" id="ARBA00023163"/>
    </source>
</evidence>
<dbReference type="InterPro" id="IPR050815">
    <property type="entry name" value="TF_fung"/>
</dbReference>
<evidence type="ECO:0000313" key="8">
    <source>
        <dbReference type="EMBL" id="GKT41834.1"/>
    </source>
</evidence>
<gene>
    <name evidence="8" type="ORF">ColSpa_02015</name>
</gene>
<name>A0AA37L8A1_9PEZI</name>
<evidence type="ECO:0000313" key="9">
    <source>
        <dbReference type="Proteomes" id="UP001055115"/>
    </source>
</evidence>
<dbReference type="CDD" id="cd00067">
    <property type="entry name" value="GAL4"/>
    <property type="match status" value="1"/>
</dbReference>
<feature type="compositionally biased region" description="Low complexity" evidence="6">
    <location>
        <begin position="100"/>
        <end position="129"/>
    </location>
</feature>
<evidence type="ECO:0000256" key="1">
    <source>
        <dbReference type="ARBA" id="ARBA00004123"/>
    </source>
</evidence>
<feature type="domain" description="Zn(2)-C6 fungal-type" evidence="7">
    <location>
        <begin position="32"/>
        <end position="62"/>
    </location>
</feature>
<dbReference type="GO" id="GO:0005634">
    <property type="term" value="C:nucleus"/>
    <property type="evidence" value="ECO:0007669"/>
    <property type="project" value="UniProtKB-SubCell"/>
</dbReference>
<dbReference type="AlphaFoldDB" id="A0AA37L8A1"/>
<reference evidence="8 9" key="1">
    <citation type="submission" date="2022-03" db="EMBL/GenBank/DDBJ databases">
        <title>Genome data of Colletotrichum spp.</title>
        <authorList>
            <person name="Utami Y.D."/>
            <person name="Hiruma K."/>
        </authorList>
    </citation>
    <scope>NUCLEOTIDE SEQUENCE [LARGE SCALE GENOMIC DNA]</scope>
    <source>
        <strain evidence="8 9">MAFF 239500</strain>
    </source>
</reference>
<dbReference type="InterPro" id="IPR036864">
    <property type="entry name" value="Zn2-C6_fun-type_DNA-bd_sf"/>
</dbReference>